<dbReference type="Pfam" id="PF01040">
    <property type="entry name" value="UbiA"/>
    <property type="match status" value="1"/>
</dbReference>
<dbReference type="EC" id="2.5.1.39" evidence="9"/>
<feature type="transmembrane region" description="Helical" evidence="9">
    <location>
        <begin position="51"/>
        <end position="72"/>
    </location>
</feature>
<evidence type="ECO:0000256" key="1">
    <source>
        <dbReference type="ARBA" id="ARBA00001946"/>
    </source>
</evidence>
<dbReference type="Gene3D" id="1.10.357.140">
    <property type="entry name" value="UbiA prenyltransferase"/>
    <property type="match status" value="1"/>
</dbReference>
<keyword evidence="7 9" id="KW-1133">Transmembrane helix</keyword>
<dbReference type="InterPro" id="IPR000537">
    <property type="entry name" value="UbiA_prenyltransferase"/>
</dbReference>
<evidence type="ECO:0000256" key="2">
    <source>
        <dbReference type="ARBA" id="ARBA00004141"/>
    </source>
</evidence>
<organism evidence="10 11">
    <name type="scientific">Synechocystis salina LEGE 00031</name>
    <dbReference type="NCBI Taxonomy" id="1828736"/>
    <lineage>
        <taxon>Bacteria</taxon>
        <taxon>Bacillati</taxon>
        <taxon>Cyanobacteriota</taxon>
        <taxon>Cyanophyceae</taxon>
        <taxon>Synechococcales</taxon>
        <taxon>Merismopediaceae</taxon>
        <taxon>Synechocystis</taxon>
    </lineage>
</organism>
<evidence type="ECO:0000256" key="6">
    <source>
        <dbReference type="ARBA" id="ARBA00022692"/>
    </source>
</evidence>
<feature type="transmembrane region" description="Helical" evidence="9">
    <location>
        <begin position="269"/>
        <end position="291"/>
    </location>
</feature>
<evidence type="ECO:0000256" key="4">
    <source>
        <dbReference type="ARBA" id="ARBA00022519"/>
    </source>
</evidence>
<protein>
    <recommendedName>
        <fullName evidence="9">4-hydroxybenzoate solanesyltransferase</fullName>
        <ecNumber evidence="9">2.5.1.39</ecNumber>
    </recommendedName>
    <alternativeName>
        <fullName evidence="9">4-HB polyprenyltransferase</fullName>
    </alternativeName>
</protein>
<comment type="caution">
    <text evidence="10">The sequence shown here is derived from an EMBL/GenBank/DDBJ whole genome shotgun (WGS) entry which is preliminary data.</text>
</comment>
<dbReference type="Proteomes" id="UP000658720">
    <property type="component" value="Unassembled WGS sequence"/>
</dbReference>
<dbReference type="NCBIfam" id="NF009514">
    <property type="entry name" value="PRK12873.1"/>
    <property type="match status" value="1"/>
</dbReference>
<feature type="transmembrane region" description="Helical" evidence="9">
    <location>
        <begin position="172"/>
        <end position="192"/>
    </location>
</feature>
<comment type="function">
    <text evidence="9">Catalyzes the prenylation of para-hydroxybenzoate (PHB) with an all-trans polyprenyl group. Mediates the second step in the final reaction sequence of plastoquinone-9 (PQ-9) biosynthesis, which is the condensation of the polyisoprenoid side chain with PHB, generating the first membrane-bound Q intermediate 4-hydroxy-3-solanesylbenzoate.</text>
</comment>
<keyword evidence="9" id="KW-1003">Cell membrane</keyword>
<keyword evidence="9" id="KW-0460">Magnesium</keyword>
<gene>
    <name evidence="9" type="primary">plqA</name>
    <name evidence="10" type="ORF">IQ217_04765</name>
</gene>
<dbReference type="PANTHER" id="PTHR11048:SF28">
    <property type="entry name" value="4-HYDROXYBENZOATE POLYPRENYLTRANSFERASE, MITOCHONDRIAL"/>
    <property type="match status" value="1"/>
</dbReference>
<reference evidence="10 11" key="1">
    <citation type="submission" date="2020-10" db="EMBL/GenBank/DDBJ databases">
        <authorList>
            <person name="Castelo-Branco R."/>
            <person name="Eusebio N."/>
            <person name="Adriana R."/>
            <person name="Vieira A."/>
            <person name="Brugerolle De Fraissinette N."/>
            <person name="Rezende De Castro R."/>
            <person name="Schneider M.P."/>
            <person name="Vasconcelos V."/>
            <person name="Leao P.N."/>
        </authorList>
    </citation>
    <scope>NUCLEOTIDE SEQUENCE [LARGE SCALE GENOMIC DNA]</scope>
    <source>
        <strain evidence="10 11">LEGE 00031</strain>
    </source>
</reference>
<keyword evidence="11" id="KW-1185">Reference proteome</keyword>
<keyword evidence="8 9" id="KW-0472">Membrane</keyword>
<dbReference type="InterPro" id="IPR030470">
    <property type="entry name" value="UbiA_prenylTrfase_CS"/>
</dbReference>
<feature type="transmembrane region" description="Helical" evidence="9">
    <location>
        <begin position="93"/>
        <end position="113"/>
    </location>
</feature>
<feature type="transmembrane region" description="Helical" evidence="9">
    <location>
        <begin position="143"/>
        <end position="160"/>
    </location>
</feature>
<dbReference type="InterPro" id="IPR006370">
    <property type="entry name" value="HB_polyprenyltransferase-like"/>
</dbReference>
<dbReference type="RefSeq" id="WP_194019103.1">
    <property type="nucleotide sequence ID" value="NZ_JADEVV010000009.1"/>
</dbReference>
<comment type="similarity">
    <text evidence="3 9">Belongs to the UbiA prenyltransferase family.</text>
</comment>
<feature type="transmembrane region" description="Helical" evidence="9">
    <location>
        <begin position="212"/>
        <end position="234"/>
    </location>
</feature>
<evidence type="ECO:0000256" key="8">
    <source>
        <dbReference type="ARBA" id="ARBA00023136"/>
    </source>
</evidence>
<keyword evidence="5 9" id="KW-0808">Transferase</keyword>
<comment type="catalytic activity">
    <reaction evidence="9">
        <text>all-trans-nonaprenyl diphosphate + 4-hydroxybenzoate = 4-hydroxy-3-(all-trans-nonaprenyl)benzoate + diphosphate</text>
        <dbReference type="Rhea" id="RHEA:17709"/>
        <dbReference type="ChEBI" id="CHEBI:17879"/>
        <dbReference type="ChEBI" id="CHEBI:33019"/>
        <dbReference type="ChEBI" id="CHEBI:58391"/>
        <dbReference type="ChEBI" id="CHEBI:84502"/>
        <dbReference type="EC" id="2.5.1.39"/>
    </reaction>
</comment>
<sequence length="292" mass="31704">MVAQTPSSQPLWLTIIYLLRWHKPAGRLILMIPALWAVCLAAQGLPPLPLLGVIALGTLATSGLGCVVNDLWDRDIDPQVERTKQRPLAARTLSVQVGIGVGLVALLCAAGLAFYLTPLSFWLCVAAVPVILAYPGAKRVFPVPQLVLSIAWGFAVLISWSAVTGDLTNATWVLWGATVFWTLGFDTVYAMADREDDRRIGVNSSALFFGQYVGEAVGIFFALTIGCLFYLGMILMLNPLYWLSLAIAIVGWVIQYIQLSAPTPEPKLYGQIFGQNVIIGFVLLAGMLLGWL</sequence>
<feature type="transmembrane region" description="Helical" evidence="9">
    <location>
        <begin position="240"/>
        <end position="257"/>
    </location>
</feature>
<keyword evidence="6 9" id="KW-0812">Transmembrane</keyword>
<dbReference type="InterPro" id="IPR039653">
    <property type="entry name" value="Prenyltransferase"/>
</dbReference>
<evidence type="ECO:0000256" key="7">
    <source>
        <dbReference type="ARBA" id="ARBA00022989"/>
    </source>
</evidence>
<evidence type="ECO:0000313" key="11">
    <source>
        <dbReference type="Proteomes" id="UP000658720"/>
    </source>
</evidence>
<dbReference type="EMBL" id="JADEVV010000009">
    <property type="protein sequence ID" value="MBE9253184.1"/>
    <property type="molecule type" value="Genomic_DNA"/>
</dbReference>
<evidence type="ECO:0000313" key="10">
    <source>
        <dbReference type="EMBL" id="MBE9253184.1"/>
    </source>
</evidence>
<dbReference type="InterPro" id="IPR044878">
    <property type="entry name" value="UbiA_sf"/>
</dbReference>
<name>A0ABR9VPA0_9SYNC</name>
<evidence type="ECO:0000256" key="3">
    <source>
        <dbReference type="ARBA" id="ARBA00005985"/>
    </source>
</evidence>
<evidence type="ECO:0000256" key="5">
    <source>
        <dbReference type="ARBA" id="ARBA00022679"/>
    </source>
</evidence>
<proteinExistence type="inferred from homology"/>
<dbReference type="PROSITE" id="PS00943">
    <property type="entry name" value="UBIA"/>
    <property type="match status" value="1"/>
</dbReference>
<accession>A0ABR9VPA0</accession>
<feature type="transmembrane region" description="Helical" evidence="9">
    <location>
        <begin position="28"/>
        <end position="45"/>
    </location>
</feature>
<comment type="cofactor">
    <cofactor evidence="1 9">
        <name>Mg(2+)</name>
        <dbReference type="ChEBI" id="CHEBI:18420"/>
    </cofactor>
</comment>
<dbReference type="Gene3D" id="1.20.120.1780">
    <property type="entry name" value="UbiA prenyltransferase"/>
    <property type="match status" value="1"/>
</dbReference>
<comment type="subcellular location">
    <subcellularLocation>
        <location evidence="9">Cell inner membrane</location>
        <topology evidence="9">Multi-pass membrane protein</topology>
    </subcellularLocation>
    <subcellularLocation>
        <location evidence="2">Membrane</location>
        <topology evidence="2">Multi-pass membrane protein</topology>
    </subcellularLocation>
</comment>
<dbReference type="NCBIfam" id="TIGR01474">
    <property type="entry name" value="ubiA_proteo"/>
    <property type="match status" value="1"/>
</dbReference>
<dbReference type="HAMAP" id="MF_01635">
    <property type="entry name" value="UbiA"/>
    <property type="match status" value="1"/>
</dbReference>
<evidence type="ECO:0000256" key="9">
    <source>
        <dbReference type="HAMAP-Rule" id="MF_01635"/>
    </source>
</evidence>
<dbReference type="PANTHER" id="PTHR11048">
    <property type="entry name" value="PRENYLTRANSFERASES"/>
    <property type="match status" value="1"/>
</dbReference>
<keyword evidence="4 9" id="KW-0997">Cell inner membrane</keyword>
<dbReference type="CDD" id="cd13959">
    <property type="entry name" value="PT_UbiA_COQ2"/>
    <property type="match status" value="1"/>
</dbReference>